<dbReference type="AlphaFoldDB" id="A0A078AE27"/>
<sequence>MNLTNSRIQEFNKQPSNQILENQKDIEIMGYSSPLKFSSQYQNSNQQIPSYQNLSFPIKKGSSQVLNDKFRAASNLLGKRSFSKIANNKLQPKKFSLPLSHTNHEDQIQLLIQQNNSSIDLLDMIFESSPAKKERAENDSLSQQSSKRQQKIARKSSQQLQALEIFFKQNPFPWTQELVVQVATETGLSMTQVYKWGWDQRSKLSKRYLLQQHACQSRVQHPHFPLLIQEQDNLDQTIQQQSLTQLQQNTSNIDKLNSEFSQAEMQRYIRLSTDEFGGYSKPKWNQSNVSYNTYGSNTLKYQDENQADSQFLEDQKDDENLCKLVGIDIETKLQELLLTIKYQDQKEREQDETNKEIDKVSISNEDSQSQIQSAYTYTNTLQQQKFKNSIPKLAFQNFQLVNSHQQLTLPRSRLESENFFSDMRSTTANTRENTPQVQFNDVNTHQIIHKIKVQLVKRDLQCHEELISQTEDLDCDIDKVGDMFRQRLNQYRANLARKIQQQIQQQTQATEALEHSQCIQQSMRDQSGSNTQDQACLFLKSSQSMKESENPEYQREQRLSCQFQEYQEEFIFQTMNDSKSINVDEVINFSSSIQVSSRNERLIHKDQSYNVKEDQKSAKLA</sequence>
<evidence type="ECO:0000256" key="2">
    <source>
        <dbReference type="SAM" id="Coils"/>
    </source>
</evidence>
<dbReference type="InParanoid" id="A0A078AE27"/>
<keyword evidence="1" id="KW-0539">Nucleus</keyword>
<evidence type="ECO:0000313" key="5">
    <source>
        <dbReference type="EMBL" id="CDW80096.1"/>
    </source>
</evidence>
<keyword evidence="1" id="KW-0371">Homeobox</keyword>
<comment type="subcellular location">
    <subcellularLocation>
        <location evidence="1">Nucleus</location>
    </subcellularLocation>
</comment>
<dbReference type="GO" id="GO:0005634">
    <property type="term" value="C:nucleus"/>
    <property type="evidence" value="ECO:0007669"/>
    <property type="project" value="UniProtKB-SubCell"/>
</dbReference>
<evidence type="ECO:0000256" key="1">
    <source>
        <dbReference type="PROSITE-ProRule" id="PRU00108"/>
    </source>
</evidence>
<dbReference type="Proteomes" id="UP000039865">
    <property type="component" value="Unassembled WGS sequence"/>
</dbReference>
<feature type="domain" description="Homeobox" evidence="4">
    <location>
        <begin position="146"/>
        <end position="207"/>
    </location>
</feature>
<dbReference type="Gene3D" id="1.10.10.60">
    <property type="entry name" value="Homeodomain-like"/>
    <property type="match status" value="1"/>
</dbReference>
<dbReference type="InterPro" id="IPR009057">
    <property type="entry name" value="Homeodomain-like_sf"/>
</dbReference>
<proteinExistence type="predicted"/>
<evidence type="ECO:0000313" key="6">
    <source>
        <dbReference type="Proteomes" id="UP000039865"/>
    </source>
</evidence>
<evidence type="ECO:0000259" key="4">
    <source>
        <dbReference type="PROSITE" id="PS50071"/>
    </source>
</evidence>
<keyword evidence="6" id="KW-1185">Reference proteome</keyword>
<dbReference type="SUPFAM" id="SSF46689">
    <property type="entry name" value="Homeodomain-like"/>
    <property type="match status" value="1"/>
</dbReference>
<dbReference type="EMBL" id="CCKQ01008634">
    <property type="protein sequence ID" value="CDW80096.1"/>
    <property type="molecule type" value="Genomic_DNA"/>
</dbReference>
<gene>
    <name evidence="5" type="primary">Contig19350.g20515</name>
    <name evidence="5" type="ORF">STYLEM_9092</name>
</gene>
<feature type="coiled-coil region" evidence="2">
    <location>
        <begin position="485"/>
        <end position="516"/>
    </location>
</feature>
<dbReference type="CDD" id="cd00086">
    <property type="entry name" value="homeodomain"/>
    <property type="match status" value="1"/>
</dbReference>
<keyword evidence="1" id="KW-0238">DNA-binding</keyword>
<accession>A0A078AE27</accession>
<feature type="DNA-binding region" description="Homeobox" evidence="1">
    <location>
        <begin position="148"/>
        <end position="208"/>
    </location>
</feature>
<dbReference type="GO" id="GO:0003677">
    <property type="term" value="F:DNA binding"/>
    <property type="evidence" value="ECO:0007669"/>
    <property type="project" value="UniProtKB-UniRule"/>
</dbReference>
<dbReference type="PROSITE" id="PS50071">
    <property type="entry name" value="HOMEOBOX_2"/>
    <property type="match status" value="1"/>
</dbReference>
<evidence type="ECO:0000256" key="3">
    <source>
        <dbReference type="SAM" id="MobiDB-lite"/>
    </source>
</evidence>
<reference evidence="5 6" key="1">
    <citation type="submission" date="2014-06" db="EMBL/GenBank/DDBJ databases">
        <authorList>
            <person name="Swart Estienne"/>
        </authorList>
    </citation>
    <scope>NUCLEOTIDE SEQUENCE [LARGE SCALE GENOMIC DNA]</scope>
    <source>
        <strain evidence="5 6">130c</strain>
    </source>
</reference>
<dbReference type="SMART" id="SM00389">
    <property type="entry name" value="HOX"/>
    <property type="match status" value="1"/>
</dbReference>
<name>A0A078AE27_STYLE</name>
<dbReference type="InterPro" id="IPR001356">
    <property type="entry name" value="HD"/>
</dbReference>
<feature type="region of interest" description="Disordered" evidence="3">
    <location>
        <begin position="132"/>
        <end position="153"/>
    </location>
</feature>
<organism evidence="5 6">
    <name type="scientific">Stylonychia lemnae</name>
    <name type="common">Ciliate</name>
    <dbReference type="NCBI Taxonomy" id="5949"/>
    <lineage>
        <taxon>Eukaryota</taxon>
        <taxon>Sar</taxon>
        <taxon>Alveolata</taxon>
        <taxon>Ciliophora</taxon>
        <taxon>Intramacronucleata</taxon>
        <taxon>Spirotrichea</taxon>
        <taxon>Stichotrichia</taxon>
        <taxon>Sporadotrichida</taxon>
        <taxon>Oxytrichidae</taxon>
        <taxon>Stylonychinae</taxon>
        <taxon>Stylonychia</taxon>
    </lineage>
</organism>
<keyword evidence="2" id="KW-0175">Coiled coil</keyword>
<protein>
    <recommendedName>
        <fullName evidence="4">Homeobox domain-containing protein</fullName>
    </recommendedName>
</protein>